<dbReference type="Proteomes" id="UP001500840">
    <property type="component" value="Unassembled WGS sequence"/>
</dbReference>
<accession>A0ABP8NI95</accession>
<name>A0ABP8NI95_9BACT</name>
<proteinExistence type="predicted"/>
<evidence type="ECO:0000313" key="2">
    <source>
        <dbReference type="Proteomes" id="UP001500840"/>
    </source>
</evidence>
<dbReference type="EMBL" id="BAABGA010000077">
    <property type="protein sequence ID" value="GAA4465792.1"/>
    <property type="molecule type" value="Genomic_DNA"/>
</dbReference>
<organism evidence="1 2">
    <name type="scientific">Novipirellula rosea</name>
    <dbReference type="NCBI Taxonomy" id="1031540"/>
    <lineage>
        <taxon>Bacteria</taxon>
        <taxon>Pseudomonadati</taxon>
        <taxon>Planctomycetota</taxon>
        <taxon>Planctomycetia</taxon>
        <taxon>Pirellulales</taxon>
        <taxon>Pirellulaceae</taxon>
        <taxon>Novipirellula</taxon>
    </lineage>
</organism>
<reference evidence="2" key="1">
    <citation type="journal article" date="2019" name="Int. J. Syst. Evol. Microbiol.">
        <title>The Global Catalogue of Microorganisms (GCM) 10K type strain sequencing project: providing services to taxonomists for standard genome sequencing and annotation.</title>
        <authorList>
            <consortium name="The Broad Institute Genomics Platform"/>
            <consortium name="The Broad Institute Genome Sequencing Center for Infectious Disease"/>
            <person name="Wu L."/>
            <person name="Ma J."/>
        </authorList>
    </citation>
    <scope>NUCLEOTIDE SEQUENCE [LARGE SCALE GENOMIC DNA]</scope>
    <source>
        <strain evidence="2">JCM 17759</strain>
    </source>
</reference>
<protein>
    <submittedName>
        <fullName evidence="1">Uncharacterized protein</fullName>
    </submittedName>
</protein>
<dbReference type="RefSeq" id="WP_345326903.1">
    <property type="nucleotide sequence ID" value="NZ_BAABGA010000077.1"/>
</dbReference>
<sequence>MRTKPKKRLEVDDIGVGTQMTVFDCNTTSGPHHHCHSLDILKGAVLDVVAVSLPYLFVRVHDPMRGISAMSIDIRDLQFMHVTPEYAAAIVTESEKSPQARCPF</sequence>
<evidence type="ECO:0000313" key="1">
    <source>
        <dbReference type="EMBL" id="GAA4465792.1"/>
    </source>
</evidence>
<comment type="caution">
    <text evidence="1">The sequence shown here is derived from an EMBL/GenBank/DDBJ whole genome shotgun (WGS) entry which is preliminary data.</text>
</comment>
<keyword evidence="2" id="KW-1185">Reference proteome</keyword>
<gene>
    <name evidence="1" type="ORF">GCM10023156_53960</name>
</gene>